<evidence type="ECO:0000313" key="3">
    <source>
        <dbReference type="EMBL" id="KAL1884120.1"/>
    </source>
</evidence>
<feature type="region of interest" description="Disordered" evidence="1">
    <location>
        <begin position="291"/>
        <end position="311"/>
    </location>
</feature>
<comment type="caution">
    <text evidence="3">The sequence shown here is derived from an EMBL/GenBank/DDBJ whole genome shotgun (WGS) entry which is preliminary data.</text>
</comment>
<dbReference type="Pfam" id="PF11704">
    <property type="entry name" value="Folliculin"/>
    <property type="match status" value="1"/>
</dbReference>
<gene>
    <name evidence="3" type="ORF">VTK73DRAFT_6789</name>
</gene>
<dbReference type="Proteomes" id="UP001586593">
    <property type="component" value="Unassembled WGS sequence"/>
</dbReference>
<evidence type="ECO:0000313" key="4">
    <source>
        <dbReference type="Proteomes" id="UP001586593"/>
    </source>
</evidence>
<dbReference type="PROSITE" id="PS51834">
    <property type="entry name" value="DENN_FLCN_SMCR8"/>
    <property type="match status" value="1"/>
</dbReference>
<feature type="compositionally biased region" description="Low complexity" evidence="1">
    <location>
        <begin position="202"/>
        <end position="216"/>
    </location>
</feature>
<dbReference type="InterPro" id="IPR037521">
    <property type="entry name" value="FLCN/SMCR8_DENN"/>
</dbReference>
<dbReference type="PANTHER" id="PTHR31441:SF2">
    <property type="entry name" value="FOLLICULIN"/>
    <property type="match status" value="1"/>
</dbReference>
<sequence>MTSILCLAHYCDVHGPTPLMVTEGLPVPCSVCYDNELPIYSITSNPTDKPRSSVPDTAPQPPASVDDFLRRMNMPATNRSSSGSASEHDAQIHRAQLLRSAQGSSPPSAMETPPQSPRQSQESQQAQLQSTPSRQESGFRKTYDDYVTRRAGPCENCALTLPRRQERGNGAAGGGADSRPDRGPTLRTRAPCARVLFSTGGESASPPSSHVSSSSPSDDDEAPPSLRTGHRRTGTTASTGSRSTTSTLSQSAAHVHYLDYTSSHEPLTPATFSFVRASCLRTLSFETLPRPSATGVAGSSSTSSTPTASPVTPAFVTTHSAGSAASGGPIFFGDPSAGYTTAYIFRIPDVHARGHKRVYAFLALSTHREHLAMKTFSFVSAAFRDMAAWIQGLAEAEAERALSEGGSSSDGSPIIPNSRNTDGRKSTSADASSSHTSGSQGSSFLTGAMGGFSRRMGGGSGILLKQRGLPELVGMPDFFIELHTRFVRLLLELGVVLGS</sequence>
<feature type="compositionally biased region" description="Low complexity" evidence="1">
    <location>
        <begin position="117"/>
        <end position="132"/>
    </location>
</feature>
<dbReference type="EMBL" id="JAZHXJ010000004">
    <property type="protein sequence ID" value="KAL1884120.1"/>
    <property type="molecule type" value="Genomic_DNA"/>
</dbReference>
<feature type="compositionally biased region" description="Low complexity" evidence="1">
    <location>
        <begin position="428"/>
        <end position="443"/>
    </location>
</feature>
<feature type="region of interest" description="Disordered" evidence="1">
    <location>
        <begin position="158"/>
        <end position="249"/>
    </location>
</feature>
<feature type="compositionally biased region" description="Low complexity" evidence="1">
    <location>
        <begin position="403"/>
        <end position="412"/>
    </location>
</feature>
<feature type="compositionally biased region" description="Low complexity" evidence="1">
    <location>
        <begin position="234"/>
        <end position="249"/>
    </location>
</feature>
<reference evidence="3 4" key="1">
    <citation type="journal article" date="2024" name="Commun. Biol.">
        <title>Comparative genomic analysis of thermophilic fungi reveals convergent evolutionary adaptations and gene losses.</title>
        <authorList>
            <person name="Steindorff A.S."/>
            <person name="Aguilar-Pontes M.V."/>
            <person name="Robinson A.J."/>
            <person name="Andreopoulos B."/>
            <person name="LaButti K."/>
            <person name="Kuo A."/>
            <person name="Mondo S."/>
            <person name="Riley R."/>
            <person name="Otillar R."/>
            <person name="Haridas S."/>
            <person name="Lipzen A."/>
            <person name="Grimwood J."/>
            <person name="Schmutz J."/>
            <person name="Clum A."/>
            <person name="Reid I.D."/>
            <person name="Moisan M.C."/>
            <person name="Butler G."/>
            <person name="Nguyen T.T.M."/>
            <person name="Dewar K."/>
            <person name="Conant G."/>
            <person name="Drula E."/>
            <person name="Henrissat B."/>
            <person name="Hansel C."/>
            <person name="Singer S."/>
            <person name="Hutchinson M.I."/>
            <person name="de Vries R.P."/>
            <person name="Natvig D.O."/>
            <person name="Powell A.J."/>
            <person name="Tsang A."/>
            <person name="Grigoriev I.V."/>
        </authorList>
    </citation>
    <scope>NUCLEOTIDE SEQUENCE [LARGE SCALE GENOMIC DNA]</scope>
    <source>
        <strain evidence="3 4">ATCC 24622</strain>
    </source>
</reference>
<feature type="domain" description="UDENN FLCN/SMCR8-type" evidence="2">
    <location>
        <begin position="242"/>
        <end position="499"/>
    </location>
</feature>
<dbReference type="InterPro" id="IPR021713">
    <property type="entry name" value="Folliculin"/>
</dbReference>
<accession>A0ABR3Y885</accession>
<dbReference type="PANTHER" id="PTHR31441">
    <property type="entry name" value="FOLLICULIN FAMILY MEMBER"/>
    <property type="match status" value="1"/>
</dbReference>
<proteinExistence type="predicted"/>
<dbReference type="InterPro" id="IPR037520">
    <property type="entry name" value="Folliculin/SMCR8_longin"/>
</dbReference>
<feature type="region of interest" description="Disordered" evidence="1">
    <location>
        <begin position="99"/>
        <end position="140"/>
    </location>
</feature>
<feature type="region of interest" description="Disordered" evidence="1">
    <location>
        <begin position="401"/>
        <end position="444"/>
    </location>
</feature>
<evidence type="ECO:0000259" key="2">
    <source>
        <dbReference type="PROSITE" id="PS51834"/>
    </source>
</evidence>
<feature type="region of interest" description="Disordered" evidence="1">
    <location>
        <begin position="43"/>
        <end position="66"/>
    </location>
</feature>
<name>A0ABR3Y885_9PEZI</name>
<evidence type="ECO:0000256" key="1">
    <source>
        <dbReference type="SAM" id="MobiDB-lite"/>
    </source>
</evidence>
<keyword evidence="4" id="KW-1185">Reference proteome</keyword>
<organism evidence="3 4">
    <name type="scientific">Phialemonium thermophilum</name>
    <dbReference type="NCBI Taxonomy" id="223376"/>
    <lineage>
        <taxon>Eukaryota</taxon>
        <taxon>Fungi</taxon>
        <taxon>Dikarya</taxon>
        <taxon>Ascomycota</taxon>
        <taxon>Pezizomycotina</taxon>
        <taxon>Sordariomycetes</taxon>
        <taxon>Sordariomycetidae</taxon>
        <taxon>Cephalothecales</taxon>
        <taxon>Cephalothecaceae</taxon>
        <taxon>Phialemonium</taxon>
    </lineage>
</organism>
<protein>
    <recommendedName>
        <fullName evidence="2">UDENN FLCN/SMCR8-type domain-containing protein</fullName>
    </recommendedName>
</protein>